<protein>
    <submittedName>
        <fullName evidence="1">Uncharacterized protein</fullName>
    </submittedName>
</protein>
<reference evidence="1" key="1">
    <citation type="submission" date="2017-07" db="EMBL/GenBank/DDBJ databases">
        <title>Taro Niue Genome Assembly and Annotation.</title>
        <authorList>
            <person name="Atibalentja N."/>
            <person name="Keating K."/>
            <person name="Fields C.J."/>
        </authorList>
    </citation>
    <scope>NUCLEOTIDE SEQUENCE</scope>
    <source>
        <strain evidence="1">Niue_2</strain>
        <tissue evidence="1">Leaf</tissue>
    </source>
</reference>
<dbReference type="Proteomes" id="UP000652761">
    <property type="component" value="Unassembled WGS sequence"/>
</dbReference>
<gene>
    <name evidence="1" type="ORF">Taro_049015</name>
</gene>
<organism evidence="1 2">
    <name type="scientific">Colocasia esculenta</name>
    <name type="common">Wild taro</name>
    <name type="synonym">Arum esculentum</name>
    <dbReference type="NCBI Taxonomy" id="4460"/>
    <lineage>
        <taxon>Eukaryota</taxon>
        <taxon>Viridiplantae</taxon>
        <taxon>Streptophyta</taxon>
        <taxon>Embryophyta</taxon>
        <taxon>Tracheophyta</taxon>
        <taxon>Spermatophyta</taxon>
        <taxon>Magnoliopsida</taxon>
        <taxon>Liliopsida</taxon>
        <taxon>Araceae</taxon>
        <taxon>Aroideae</taxon>
        <taxon>Colocasieae</taxon>
        <taxon>Colocasia</taxon>
    </lineage>
</organism>
<name>A0A843X9Q3_COLES</name>
<dbReference type="AlphaFoldDB" id="A0A843X9Q3"/>
<dbReference type="EMBL" id="NMUH01006824">
    <property type="protein sequence ID" value="MQM16062.1"/>
    <property type="molecule type" value="Genomic_DNA"/>
</dbReference>
<comment type="caution">
    <text evidence="1">The sequence shown here is derived from an EMBL/GenBank/DDBJ whole genome shotgun (WGS) entry which is preliminary data.</text>
</comment>
<evidence type="ECO:0000313" key="2">
    <source>
        <dbReference type="Proteomes" id="UP000652761"/>
    </source>
</evidence>
<accession>A0A843X9Q3</accession>
<evidence type="ECO:0000313" key="1">
    <source>
        <dbReference type="EMBL" id="MQM16062.1"/>
    </source>
</evidence>
<keyword evidence="2" id="KW-1185">Reference proteome</keyword>
<sequence length="124" mass="13615">MENAIGVGILLLCVAHGLCAFFVSCGGIELLLFFLTPSFLVPGGNPHRQKGSGAEKVRPWGFTEAVCCRLPVADHPGCWVPFWFFSRPEDAIFHVRIVLWSPCSLSPISSSAPAQVHYFYSSIF</sequence>
<proteinExistence type="predicted"/>